<organism evidence="2 3">
    <name type="scientific">Apodospora peruviana</name>
    <dbReference type="NCBI Taxonomy" id="516989"/>
    <lineage>
        <taxon>Eukaryota</taxon>
        <taxon>Fungi</taxon>
        <taxon>Dikarya</taxon>
        <taxon>Ascomycota</taxon>
        <taxon>Pezizomycotina</taxon>
        <taxon>Sordariomycetes</taxon>
        <taxon>Sordariomycetidae</taxon>
        <taxon>Sordariales</taxon>
        <taxon>Lasiosphaeriaceae</taxon>
        <taxon>Apodospora</taxon>
    </lineage>
</organism>
<dbReference type="EMBL" id="JAUEDM010000001">
    <property type="protein sequence ID" value="KAK3329616.1"/>
    <property type="molecule type" value="Genomic_DNA"/>
</dbReference>
<accession>A0AAE0IS99</accession>
<dbReference type="PANTHER" id="PTHR37849:SF1">
    <property type="entry name" value="YALI0E11605P"/>
    <property type="match status" value="1"/>
</dbReference>
<keyword evidence="1" id="KW-0812">Transmembrane</keyword>
<evidence type="ECO:0000313" key="3">
    <source>
        <dbReference type="Proteomes" id="UP001283341"/>
    </source>
</evidence>
<keyword evidence="3" id="KW-1185">Reference proteome</keyword>
<keyword evidence="1" id="KW-1133">Transmembrane helix</keyword>
<reference evidence="2" key="2">
    <citation type="submission" date="2023-06" db="EMBL/GenBank/DDBJ databases">
        <authorList>
            <consortium name="Lawrence Berkeley National Laboratory"/>
            <person name="Haridas S."/>
            <person name="Hensen N."/>
            <person name="Bonometti L."/>
            <person name="Westerberg I."/>
            <person name="Brannstrom I.O."/>
            <person name="Guillou S."/>
            <person name="Cros-Aarteil S."/>
            <person name="Calhoun S."/>
            <person name="Kuo A."/>
            <person name="Mondo S."/>
            <person name="Pangilinan J."/>
            <person name="Riley R."/>
            <person name="Labutti K."/>
            <person name="Andreopoulos B."/>
            <person name="Lipzen A."/>
            <person name="Chen C."/>
            <person name="Yanf M."/>
            <person name="Daum C."/>
            <person name="Ng V."/>
            <person name="Clum A."/>
            <person name="Steindorff A."/>
            <person name="Ohm R."/>
            <person name="Martin F."/>
            <person name="Silar P."/>
            <person name="Natvig D."/>
            <person name="Lalanne C."/>
            <person name="Gautier V."/>
            <person name="Ament-Velasquez S.L."/>
            <person name="Kruys A."/>
            <person name="Hutchinson M.I."/>
            <person name="Powell A.J."/>
            <person name="Barry K."/>
            <person name="Miller A.N."/>
            <person name="Grigoriev I.V."/>
            <person name="Debuchy R."/>
            <person name="Gladieux P."/>
            <person name="Thoren M.H."/>
            <person name="Johannesson H."/>
        </authorList>
    </citation>
    <scope>NUCLEOTIDE SEQUENCE</scope>
    <source>
        <strain evidence="2">CBS 118394</strain>
    </source>
</reference>
<sequence length="120" mass="13125">MSAIANRIAAAAAHVARRHFQTSARRLEAAAPTIGAAAPNATVIPARKPVGAFRGGLFGFFFGSTLAGSAVYYYVLQEYKTSNELLTEDIYALQNAVERLSKYVGTLEEKMETLERQKRK</sequence>
<protein>
    <submittedName>
        <fullName evidence="2">Uncharacterized protein</fullName>
    </submittedName>
</protein>
<reference evidence="2" key="1">
    <citation type="journal article" date="2023" name="Mol. Phylogenet. Evol.">
        <title>Genome-scale phylogeny and comparative genomics of the fungal order Sordariales.</title>
        <authorList>
            <person name="Hensen N."/>
            <person name="Bonometti L."/>
            <person name="Westerberg I."/>
            <person name="Brannstrom I.O."/>
            <person name="Guillou S."/>
            <person name="Cros-Aarteil S."/>
            <person name="Calhoun S."/>
            <person name="Haridas S."/>
            <person name="Kuo A."/>
            <person name="Mondo S."/>
            <person name="Pangilinan J."/>
            <person name="Riley R."/>
            <person name="LaButti K."/>
            <person name="Andreopoulos B."/>
            <person name="Lipzen A."/>
            <person name="Chen C."/>
            <person name="Yan M."/>
            <person name="Daum C."/>
            <person name="Ng V."/>
            <person name="Clum A."/>
            <person name="Steindorff A."/>
            <person name="Ohm R.A."/>
            <person name="Martin F."/>
            <person name="Silar P."/>
            <person name="Natvig D.O."/>
            <person name="Lalanne C."/>
            <person name="Gautier V."/>
            <person name="Ament-Velasquez S.L."/>
            <person name="Kruys A."/>
            <person name="Hutchinson M.I."/>
            <person name="Powell A.J."/>
            <person name="Barry K."/>
            <person name="Miller A.N."/>
            <person name="Grigoriev I.V."/>
            <person name="Debuchy R."/>
            <person name="Gladieux P."/>
            <person name="Hiltunen Thoren M."/>
            <person name="Johannesson H."/>
        </authorList>
    </citation>
    <scope>NUCLEOTIDE SEQUENCE</scope>
    <source>
        <strain evidence="2">CBS 118394</strain>
    </source>
</reference>
<proteinExistence type="predicted"/>
<evidence type="ECO:0000256" key="1">
    <source>
        <dbReference type="SAM" id="Phobius"/>
    </source>
</evidence>
<dbReference type="Proteomes" id="UP001283341">
    <property type="component" value="Unassembled WGS sequence"/>
</dbReference>
<gene>
    <name evidence="2" type="ORF">B0H66DRAFT_32157</name>
</gene>
<evidence type="ECO:0000313" key="2">
    <source>
        <dbReference type="EMBL" id="KAK3329616.1"/>
    </source>
</evidence>
<feature type="transmembrane region" description="Helical" evidence="1">
    <location>
        <begin position="57"/>
        <end position="75"/>
    </location>
</feature>
<keyword evidence="1" id="KW-0472">Membrane</keyword>
<name>A0AAE0IS99_9PEZI</name>
<dbReference type="AlphaFoldDB" id="A0AAE0IS99"/>
<comment type="caution">
    <text evidence="2">The sequence shown here is derived from an EMBL/GenBank/DDBJ whole genome shotgun (WGS) entry which is preliminary data.</text>
</comment>
<dbReference type="PANTHER" id="PTHR37849">
    <property type="entry name" value="YALI0E11605P"/>
    <property type="match status" value="1"/>
</dbReference>